<dbReference type="GO" id="GO:0016740">
    <property type="term" value="F:transferase activity"/>
    <property type="evidence" value="ECO:0007669"/>
    <property type="project" value="UniProtKB-KW"/>
</dbReference>
<dbReference type="PATRIC" id="fig|634498.28.peg.1067"/>
<sequence length="266" mass="29983">MEFIKYKSQFEKMIDNKIIGMPELIDSNISFKGKNNILCCNNIKLENIDIDFNGNNSVIFLGSNLGVNSHLTIFNNSTLFLGKNNTCGSSISISVAENQNLIIGDNCIVESDVKIRTSDNYPIYNYENSRINHSNSVFIGDNVLLGESSFISRGVKIGSGSIISPCSFLPPLFKAFSNSYVLGNPGRILKEDVYFVNDSINDYTIEEIKNSSINENESGLFDFVEKETLSLDKIDNILKKFNSEDSLDFIQKLFLQNKHKNRFFIE</sequence>
<gene>
    <name evidence="1" type="ordered locus">mru_1067</name>
</gene>
<dbReference type="EMBL" id="CP001719">
    <property type="protein sequence ID" value="ADC46918.1"/>
    <property type="molecule type" value="Genomic_DNA"/>
</dbReference>
<dbReference type="PANTHER" id="PTHR23416:SF78">
    <property type="entry name" value="LIPOPOLYSACCHARIDE BIOSYNTHESIS O-ACETYL TRANSFERASE WBBJ-RELATED"/>
    <property type="match status" value="1"/>
</dbReference>
<dbReference type="InterPro" id="IPR051159">
    <property type="entry name" value="Hexapeptide_acetyltransf"/>
</dbReference>
<evidence type="ECO:0000313" key="2">
    <source>
        <dbReference type="Proteomes" id="UP000008680"/>
    </source>
</evidence>
<organism evidence="1 2">
    <name type="scientific">Methanobrevibacter ruminantium (strain ATCC 35063 / DSM 1093 / JCM 13430 / OCM 146 / M1)</name>
    <name type="common">Methanobacterium ruminantium</name>
    <dbReference type="NCBI Taxonomy" id="634498"/>
    <lineage>
        <taxon>Archaea</taxon>
        <taxon>Methanobacteriati</taxon>
        <taxon>Methanobacteriota</taxon>
        <taxon>Methanomada group</taxon>
        <taxon>Methanobacteria</taxon>
        <taxon>Methanobacteriales</taxon>
        <taxon>Methanobacteriaceae</taxon>
        <taxon>Methanobrevibacter</taxon>
    </lineage>
</organism>
<proteinExistence type="predicted"/>
<dbReference type="eggNOG" id="arCOG01849">
    <property type="taxonomic scope" value="Archaea"/>
</dbReference>
<dbReference type="Gene3D" id="2.160.10.10">
    <property type="entry name" value="Hexapeptide repeat proteins"/>
    <property type="match status" value="1"/>
</dbReference>
<name>D3E307_METRM</name>
<evidence type="ECO:0000313" key="1">
    <source>
        <dbReference type="EMBL" id="ADC46918.1"/>
    </source>
</evidence>
<protein>
    <submittedName>
        <fullName evidence="1">Acetyltransferase</fullName>
    </submittedName>
</protein>
<dbReference type="KEGG" id="mru:mru_1067"/>
<dbReference type="PANTHER" id="PTHR23416">
    <property type="entry name" value="SIALIC ACID SYNTHASE-RELATED"/>
    <property type="match status" value="1"/>
</dbReference>
<keyword evidence="2" id="KW-1185">Reference proteome</keyword>
<dbReference type="OrthoDB" id="76690at2157"/>
<dbReference type="Proteomes" id="UP000008680">
    <property type="component" value="Chromosome"/>
</dbReference>
<dbReference type="STRING" id="634498.mru_1067"/>
<dbReference type="RefSeq" id="WP_012955868.1">
    <property type="nucleotide sequence ID" value="NC_013790.1"/>
</dbReference>
<dbReference type="GeneID" id="8770719"/>
<dbReference type="SUPFAM" id="SSF51161">
    <property type="entry name" value="Trimeric LpxA-like enzymes"/>
    <property type="match status" value="1"/>
</dbReference>
<dbReference type="HOGENOM" id="CLU_051638_6_2_2"/>
<reference evidence="1 2" key="1">
    <citation type="journal article" date="2010" name="PLoS ONE">
        <title>The genome sequence of the rumen methanogen Methanobrevibacter ruminantium reveals new possibilities for controlling ruminant methane emissions.</title>
        <authorList>
            <person name="Leahy S.C."/>
            <person name="Kelly W.J."/>
            <person name="Altermann E."/>
            <person name="Ronimus R.S."/>
            <person name="Yeoman C.J."/>
            <person name="Pacheco D.M."/>
            <person name="Li D."/>
            <person name="Kong Z."/>
            <person name="McTavish S."/>
            <person name="Sang C."/>
            <person name="Lambie S.C."/>
            <person name="Janssen P.H."/>
            <person name="Dey D."/>
            <person name="Attwood G.T."/>
        </authorList>
    </citation>
    <scope>NUCLEOTIDE SEQUENCE [LARGE SCALE GENOMIC DNA]</scope>
    <source>
        <strain evidence="2">ATCC 35063 / DSM 1093 / JCM 13430 / OCM 146 / M1</strain>
    </source>
</reference>
<dbReference type="AlphaFoldDB" id="D3E307"/>
<accession>D3E307</accession>
<dbReference type="InterPro" id="IPR011004">
    <property type="entry name" value="Trimer_LpxA-like_sf"/>
</dbReference>